<sequence>MTADQHPAYVVEWVSSPILHNHPAK</sequence>
<dbReference type="AlphaFoldDB" id="A0A0A9BD49"/>
<proteinExistence type="predicted"/>
<reference evidence="1" key="2">
    <citation type="journal article" date="2015" name="Data Brief">
        <title>Shoot transcriptome of the giant reed, Arundo donax.</title>
        <authorList>
            <person name="Barrero R.A."/>
            <person name="Guerrero F.D."/>
            <person name="Moolhuijzen P."/>
            <person name="Goolsby J.A."/>
            <person name="Tidwell J."/>
            <person name="Bellgard S.E."/>
            <person name="Bellgard M.I."/>
        </authorList>
    </citation>
    <scope>NUCLEOTIDE SEQUENCE</scope>
    <source>
        <tissue evidence="1">Shoot tissue taken approximately 20 cm above the soil surface</tissue>
    </source>
</reference>
<evidence type="ECO:0000313" key="1">
    <source>
        <dbReference type="EMBL" id="JAD60073.1"/>
    </source>
</evidence>
<protein>
    <submittedName>
        <fullName evidence="1">Uncharacterized protein</fullName>
    </submittedName>
</protein>
<organism evidence="1">
    <name type="scientific">Arundo donax</name>
    <name type="common">Giant reed</name>
    <name type="synonym">Donax arundinaceus</name>
    <dbReference type="NCBI Taxonomy" id="35708"/>
    <lineage>
        <taxon>Eukaryota</taxon>
        <taxon>Viridiplantae</taxon>
        <taxon>Streptophyta</taxon>
        <taxon>Embryophyta</taxon>
        <taxon>Tracheophyta</taxon>
        <taxon>Spermatophyta</taxon>
        <taxon>Magnoliopsida</taxon>
        <taxon>Liliopsida</taxon>
        <taxon>Poales</taxon>
        <taxon>Poaceae</taxon>
        <taxon>PACMAD clade</taxon>
        <taxon>Arundinoideae</taxon>
        <taxon>Arundineae</taxon>
        <taxon>Arundo</taxon>
    </lineage>
</organism>
<name>A0A0A9BD49_ARUDO</name>
<dbReference type="EMBL" id="GBRH01237822">
    <property type="protein sequence ID" value="JAD60073.1"/>
    <property type="molecule type" value="Transcribed_RNA"/>
</dbReference>
<accession>A0A0A9BD49</accession>
<reference evidence="1" key="1">
    <citation type="submission" date="2014-09" db="EMBL/GenBank/DDBJ databases">
        <authorList>
            <person name="Magalhaes I.L.F."/>
            <person name="Oliveira U."/>
            <person name="Santos F.R."/>
            <person name="Vidigal T.H.D.A."/>
            <person name="Brescovit A.D."/>
            <person name="Santos A.J."/>
        </authorList>
    </citation>
    <scope>NUCLEOTIDE SEQUENCE</scope>
    <source>
        <tissue evidence="1">Shoot tissue taken approximately 20 cm above the soil surface</tissue>
    </source>
</reference>